<gene>
    <name evidence="1" type="ORF">CP97_14698</name>
</gene>
<proteinExistence type="predicted"/>
<organism evidence="1 2">
    <name type="scientific">Aurantiacibacter atlanticus</name>
    <dbReference type="NCBI Taxonomy" id="1648404"/>
    <lineage>
        <taxon>Bacteria</taxon>
        <taxon>Pseudomonadati</taxon>
        <taxon>Pseudomonadota</taxon>
        <taxon>Alphaproteobacteria</taxon>
        <taxon>Sphingomonadales</taxon>
        <taxon>Erythrobacteraceae</taxon>
        <taxon>Aurantiacibacter</taxon>
    </lineage>
</organism>
<keyword evidence="2" id="KW-1185">Reference proteome</keyword>
<dbReference type="Proteomes" id="UP000059113">
    <property type="component" value="Chromosome"/>
</dbReference>
<sequence>MIALGRSINHQCTFGIRPDAQPCIGRNLLCRNLAVQPETHSLKKGA</sequence>
<dbReference type="AlphaFoldDB" id="A0A161IG90"/>
<accession>A0A161IG90</accession>
<reference evidence="2" key="2">
    <citation type="submission" date="2015-04" db="EMBL/GenBank/DDBJ databases">
        <title>The complete genome sequence of Erythrobacter sp. s21-N3.</title>
        <authorList>
            <person name="Zhuang L."/>
            <person name="Liu Y."/>
            <person name="Shao Z."/>
        </authorList>
    </citation>
    <scope>NUCLEOTIDE SEQUENCE [LARGE SCALE GENOMIC DNA]</scope>
    <source>
        <strain evidence="2">s21-N3</strain>
    </source>
</reference>
<dbReference type="KEGG" id="ery:CP97_14698"/>
<dbReference type="EMBL" id="CP011310">
    <property type="protein sequence ID" value="ANC50384.1"/>
    <property type="molecule type" value="Genomic_DNA"/>
</dbReference>
<evidence type="ECO:0000313" key="1">
    <source>
        <dbReference type="EMBL" id="ANC50384.1"/>
    </source>
</evidence>
<dbReference type="STRING" id="1648404.CP97_14698"/>
<protein>
    <submittedName>
        <fullName evidence="1">Uncharacterized protein</fullName>
    </submittedName>
</protein>
<reference evidence="1 2" key="1">
    <citation type="journal article" date="2015" name="Int. J. Syst. Evol. Microbiol.">
        <title>Erythrobacter atlanticus sp. nov., a bacterium from ocean sediment able to degrade polycyclic aromatic hydrocarbons.</title>
        <authorList>
            <person name="Zhuang L."/>
            <person name="Liu Y."/>
            <person name="Wang L."/>
            <person name="Wang W."/>
            <person name="Shao Z."/>
        </authorList>
    </citation>
    <scope>NUCLEOTIDE SEQUENCE [LARGE SCALE GENOMIC DNA]</scope>
    <source>
        <strain evidence="2">s21-N3</strain>
    </source>
</reference>
<name>A0A161IG90_9SPHN</name>
<evidence type="ECO:0000313" key="2">
    <source>
        <dbReference type="Proteomes" id="UP000059113"/>
    </source>
</evidence>